<sequence length="466" mass="53327">MEEDTINYQEFHYQVSRQHHNLAPSPSSSSSLQHHQGRRKPAPVMMSDDDGNSNYYRHRHGSPYYYEEKYQRQQRQRDQLVPLPPPTKLFIADQFKSTNSTTSHNDSRNAGQNNDVKVSQRLSIAELFMTHKKNPIQATTPTPQLIEEEEYGDGAKEKGAVDYNKNDSMIRRSSGSGFSRLFSSFQVENNINSSDIKASGLSLDSVPTPSADDRPLAQFVDQDRRYCALQQEQQKRSPVHPYQPNKNFRRCHCKCNNNAAKPKYLDLIEERTNKKSRLQKAEKDEEANTEKISINSTAYRRKSAITLFLTWPRTPLFRIDGATLLEPPKTSETDPSNTGNVAFDSTWSVSVTLDNRKNYIPLRFNMEIIVKESGTVIGRQATQQRQNVILSPQIISQINMPVHIDYEARRASDPTFANLRRACVEDTHEALQLQFWITIHYVGLEWTNYKPRIVATPATGGFLCPT</sequence>
<keyword evidence="3" id="KW-1185">Reference proteome</keyword>
<dbReference type="Proteomes" id="UP000646827">
    <property type="component" value="Unassembled WGS sequence"/>
</dbReference>
<dbReference type="OrthoDB" id="2271567at2759"/>
<comment type="caution">
    <text evidence="2">The sequence shown here is derived from an EMBL/GenBank/DDBJ whole genome shotgun (WGS) entry which is preliminary data.</text>
</comment>
<reference evidence="2 3" key="1">
    <citation type="submission" date="2020-12" db="EMBL/GenBank/DDBJ databases">
        <title>Metabolic potential, ecology and presence of endohyphal bacteria is reflected in genomic diversity of Mucoromycotina.</title>
        <authorList>
            <person name="Muszewska A."/>
            <person name="Okrasinska A."/>
            <person name="Steczkiewicz K."/>
            <person name="Drgas O."/>
            <person name="Orlowska M."/>
            <person name="Perlinska-Lenart U."/>
            <person name="Aleksandrzak-Piekarczyk T."/>
            <person name="Szatraj K."/>
            <person name="Zielenkiewicz U."/>
            <person name="Pilsyk S."/>
            <person name="Malc E."/>
            <person name="Mieczkowski P."/>
            <person name="Kruszewska J.S."/>
            <person name="Biernat P."/>
            <person name="Pawlowska J."/>
        </authorList>
    </citation>
    <scope>NUCLEOTIDE SEQUENCE [LARGE SCALE GENOMIC DNA]</scope>
    <source>
        <strain evidence="2 3">CBS 142.35</strain>
    </source>
</reference>
<proteinExistence type="predicted"/>
<organism evidence="2 3">
    <name type="scientific">Circinella minor</name>
    <dbReference type="NCBI Taxonomy" id="1195481"/>
    <lineage>
        <taxon>Eukaryota</taxon>
        <taxon>Fungi</taxon>
        <taxon>Fungi incertae sedis</taxon>
        <taxon>Mucoromycota</taxon>
        <taxon>Mucoromycotina</taxon>
        <taxon>Mucoromycetes</taxon>
        <taxon>Mucorales</taxon>
        <taxon>Lichtheimiaceae</taxon>
        <taxon>Circinella</taxon>
    </lineage>
</organism>
<dbReference type="AlphaFoldDB" id="A0A8H7S507"/>
<feature type="region of interest" description="Disordered" evidence="1">
    <location>
        <begin position="19"/>
        <end position="60"/>
    </location>
</feature>
<gene>
    <name evidence="2" type="ORF">INT45_006979</name>
</gene>
<dbReference type="EMBL" id="JAEPRB010000087">
    <property type="protein sequence ID" value="KAG2222300.1"/>
    <property type="molecule type" value="Genomic_DNA"/>
</dbReference>
<evidence type="ECO:0000313" key="2">
    <source>
        <dbReference type="EMBL" id="KAG2222300.1"/>
    </source>
</evidence>
<protein>
    <submittedName>
        <fullName evidence="2">Uncharacterized protein</fullName>
    </submittedName>
</protein>
<evidence type="ECO:0000256" key="1">
    <source>
        <dbReference type="SAM" id="MobiDB-lite"/>
    </source>
</evidence>
<name>A0A8H7S507_9FUNG</name>
<evidence type="ECO:0000313" key="3">
    <source>
        <dbReference type="Proteomes" id="UP000646827"/>
    </source>
</evidence>
<accession>A0A8H7S507</accession>